<name>A0AB36FKS7_ALTMA</name>
<sequence>MRDHNKDIHDHLWEYFEYIANAILFFLLGASLFVYFSWAQIGVVMLCVILLSLLLSRLLALTLLYPILRLEARPLSSDAFWLLNFSGARGAVSIALILLLPDDFMLKPAFLSMAFIMIFTSLIVYPLVIKRLLVRAA</sequence>
<dbReference type="AlphaFoldDB" id="A0AB36FKS7"/>
<dbReference type="InterPro" id="IPR006153">
    <property type="entry name" value="Cation/H_exchanger_TM"/>
</dbReference>
<dbReference type="RefSeq" id="WP_069945539.1">
    <property type="nucleotide sequence ID" value="NZ_MIPW01000069.1"/>
</dbReference>
<keyword evidence="7 12" id="KW-1133">Transmembrane helix</keyword>
<evidence type="ECO:0000259" key="13">
    <source>
        <dbReference type="Pfam" id="PF00999"/>
    </source>
</evidence>
<evidence type="ECO:0000256" key="7">
    <source>
        <dbReference type="ARBA" id="ARBA00022989"/>
    </source>
</evidence>
<comment type="caution">
    <text evidence="14">The sequence shown here is derived from an EMBL/GenBank/DDBJ whole genome shotgun (WGS) entry which is preliminary data.</text>
</comment>
<keyword evidence="3" id="KW-0813">Transport</keyword>
<dbReference type="GO" id="GO:0015386">
    <property type="term" value="F:potassium:proton antiporter activity"/>
    <property type="evidence" value="ECO:0007669"/>
    <property type="project" value="TreeGrafter"/>
</dbReference>
<evidence type="ECO:0000256" key="3">
    <source>
        <dbReference type="ARBA" id="ARBA00022448"/>
    </source>
</evidence>
<protein>
    <submittedName>
        <fullName evidence="14">Sodium/hydrogen exchanger family protein</fullName>
    </submittedName>
</protein>
<comment type="similarity">
    <text evidence="2">Belongs to the monovalent cation:proton antiporter 1 (CPA1) transporter (TC 2.A.36) family.</text>
</comment>
<keyword evidence="11" id="KW-0739">Sodium transport</keyword>
<keyword evidence="5" id="KW-1003">Cell membrane</keyword>
<evidence type="ECO:0000256" key="8">
    <source>
        <dbReference type="ARBA" id="ARBA00023053"/>
    </source>
</evidence>
<evidence type="ECO:0000313" key="15">
    <source>
        <dbReference type="Proteomes" id="UP000095392"/>
    </source>
</evidence>
<proteinExistence type="inferred from homology"/>
<dbReference type="GO" id="GO:0051453">
    <property type="term" value="P:regulation of intracellular pH"/>
    <property type="evidence" value="ECO:0007669"/>
    <property type="project" value="TreeGrafter"/>
</dbReference>
<organism evidence="14 15">
    <name type="scientific">Alteromonas macleodii</name>
    <name type="common">Pseudoalteromonas macleodii</name>
    <dbReference type="NCBI Taxonomy" id="28108"/>
    <lineage>
        <taxon>Bacteria</taxon>
        <taxon>Pseudomonadati</taxon>
        <taxon>Pseudomonadota</taxon>
        <taxon>Gammaproteobacteria</taxon>
        <taxon>Alteromonadales</taxon>
        <taxon>Alteromonadaceae</taxon>
        <taxon>Alteromonas/Salinimonas group</taxon>
        <taxon>Alteromonas</taxon>
    </lineage>
</organism>
<dbReference type="InterPro" id="IPR018422">
    <property type="entry name" value="Cation/H_exchanger_CPA1"/>
</dbReference>
<evidence type="ECO:0000256" key="5">
    <source>
        <dbReference type="ARBA" id="ARBA00022475"/>
    </source>
</evidence>
<evidence type="ECO:0000256" key="10">
    <source>
        <dbReference type="ARBA" id="ARBA00023136"/>
    </source>
</evidence>
<dbReference type="GO" id="GO:0015385">
    <property type="term" value="F:sodium:proton antiporter activity"/>
    <property type="evidence" value="ECO:0007669"/>
    <property type="project" value="InterPro"/>
</dbReference>
<dbReference type="PANTHER" id="PTHR10110">
    <property type="entry name" value="SODIUM/HYDROGEN EXCHANGER"/>
    <property type="match status" value="1"/>
</dbReference>
<keyword evidence="4" id="KW-0050">Antiport</keyword>
<evidence type="ECO:0000256" key="9">
    <source>
        <dbReference type="ARBA" id="ARBA00023065"/>
    </source>
</evidence>
<dbReference type="EMBL" id="MIPY01000059">
    <property type="protein sequence ID" value="OES24711.1"/>
    <property type="molecule type" value="Genomic_DNA"/>
</dbReference>
<feature type="transmembrane region" description="Helical" evidence="12">
    <location>
        <begin position="106"/>
        <end position="128"/>
    </location>
</feature>
<evidence type="ECO:0000256" key="12">
    <source>
        <dbReference type="SAM" id="Phobius"/>
    </source>
</evidence>
<feature type="transmembrane region" description="Helical" evidence="12">
    <location>
        <begin position="41"/>
        <end position="68"/>
    </location>
</feature>
<reference evidence="14 15" key="1">
    <citation type="submission" date="2016-09" db="EMBL/GenBank/DDBJ databases">
        <title>Draft Genome Sequence of four Alteromonas macleodii strains isolated from copper coupons and grown long-term at elevated copper levels.</title>
        <authorList>
            <person name="Cusick K."/>
            <person name="Dale J."/>
            <person name="Little B."/>
            <person name="Biffinger J."/>
        </authorList>
    </citation>
    <scope>NUCLEOTIDE SEQUENCE [LARGE SCALE GENOMIC DNA]</scope>
    <source>
        <strain evidence="14 15">KCP01</strain>
    </source>
</reference>
<evidence type="ECO:0000256" key="2">
    <source>
        <dbReference type="ARBA" id="ARBA00007367"/>
    </source>
</evidence>
<feature type="transmembrane region" description="Helical" evidence="12">
    <location>
        <begin position="80"/>
        <end position="100"/>
    </location>
</feature>
<comment type="subcellular location">
    <subcellularLocation>
        <location evidence="1">Cell membrane</location>
        <topology evidence="1">Multi-pass membrane protein</topology>
    </subcellularLocation>
</comment>
<dbReference type="Proteomes" id="UP000095392">
    <property type="component" value="Unassembled WGS sequence"/>
</dbReference>
<feature type="domain" description="Cation/H+ exchanger transmembrane" evidence="13">
    <location>
        <begin position="11"/>
        <end position="134"/>
    </location>
</feature>
<evidence type="ECO:0000256" key="11">
    <source>
        <dbReference type="ARBA" id="ARBA00023201"/>
    </source>
</evidence>
<gene>
    <name evidence="14" type="ORF">BFV95_4654</name>
</gene>
<evidence type="ECO:0000256" key="4">
    <source>
        <dbReference type="ARBA" id="ARBA00022449"/>
    </source>
</evidence>
<keyword evidence="9" id="KW-0406">Ion transport</keyword>
<dbReference type="Pfam" id="PF00999">
    <property type="entry name" value="Na_H_Exchanger"/>
    <property type="match status" value="1"/>
</dbReference>
<keyword evidence="15" id="KW-1185">Reference proteome</keyword>
<dbReference type="GO" id="GO:0005886">
    <property type="term" value="C:plasma membrane"/>
    <property type="evidence" value="ECO:0007669"/>
    <property type="project" value="UniProtKB-SubCell"/>
</dbReference>
<keyword evidence="10 12" id="KW-0472">Membrane</keyword>
<feature type="transmembrane region" description="Helical" evidence="12">
    <location>
        <begin position="12"/>
        <end position="35"/>
    </location>
</feature>
<dbReference type="GO" id="GO:0098719">
    <property type="term" value="P:sodium ion import across plasma membrane"/>
    <property type="evidence" value="ECO:0007669"/>
    <property type="project" value="TreeGrafter"/>
</dbReference>
<evidence type="ECO:0000256" key="6">
    <source>
        <dbReference type="ARBA" id="ARBA00022692"/>
    </source>
</evidence>
<accession>A0AB36FKS7</accession>
<keyword evidence="6 12" id="KW-0812">Transmembrane</keyword>
<evidence type="ECO:0000256" key="1">
    <source>
        <dbReference type="ARBA" id="ARBA00004651"/>
    </source>
</evidence>
<keyword evidence="8" id="KW-0915">Sodium</keyword>
<dbReference type="PANTHER" id="PTHR10110:SF195">
    <property type="entry name" value="NA(+)_H(+) ANTIPORTER NHAS2"/>
    <property type="match status" value="1"/>
</dbReference>
<evidence type="ECO:0000313" key="14">
    <source>
        <dbReference type="EMBL" id="OES24711.1"/>
    </source>
</evidence>